<evidence type="ECO:0000313" key="1">
    <source>
        <dbReference type="EMBL" id="KLO12981.1"/>
    </source>
</evidence>
<accession>A0A0H2S814</accession>
<dbReference type="OrthoDB" id="3066495at2759"/>
<name>A0A0H2S814_9AGAM</name>
<reference evidence="1 2" key="1">
    <citation type="submission" date="2015-04" db="EMBL/GenBank/DDBJ databases">
        <title>Complete genome sequence of Schizopora paradoxa KUC8140, a cosmopolitan wood degrader in East Asia.</title>
        <authorList>
            <consortium name="DOE Joint Genome Institute"/>
            <person name="Min B."/>
            <person name="Park H."/>
            <person name="Jang Y."/>
            <person name="Kim J.-J."/>
            <person name="Kim K.H."/>
            <person name="Pangilinan J."/>
            <person name="Lipzen A."/>
            <person name="Riley R."/>
            <person name="Grigoriev I.V."/>
            <person name="Spatafora J.W."/>
            <person name="Choi I.-G."/>
        </authorList>
    </citation>
    <scope>NUCLEOTIDE SEQUENCE [LARGE SCALE GENOMIC DNA]</scope>
    <source>
        <strain evidence="1 2">KUC8140</strain>
    </source>
</reference>
<protein>
    <submittedName>
        <fullName evidence="1">Uncharacterized protein</fullName>
    </submittedName>
</protein>
<keyword evidence="2" id="KW-1185">Reference proteome</keyword>
<evidence type="ECO:0000313" key="2">
    <source>
        <dbReference type="Proteomes" id="UP000053477"/>
    </source>
</evidence>
<dbReference type="EMBL" id="KQ085967">
    <property type="protein sequence ID" value="KLO12981.1"/>
    <property type="molecule type" value="Genomic_DNA"/>
</dbReference>
<gene>
    <name evidence="1" type="ORF">SCHPADRAFT_387797</name>
</gene>
<dbReference type="Proteomes" id="UP000053477">
    <property type="component" value="Unassembled WGS sequence"/>
</dbReference>
<sequence>MPNSHYDVKFYVLTPTQSSASGTNAIGENLPGPGRNLGRLYDWLGQKFENILGKILFRAGYGPTNISRKIKIIRNPKWEEMESLAAELRDSDLRKLCRHCRKLVRYSRSGVLETQLRAVDAIIEFAIYDPLLNSILNYYVDSDSNEVLAWDISYSSSDPLLSSCRKALVSLSPSTIALHDAARQYGVRARTARMTVSFLRELFFPTMMGYLRCVYYLSSCCIDINHAQ</sequence>
<dbReference type="InParanoid" id="A0A0H2S814"/>
<dbReference type="AlphaFoldDB" id="A0A0H2S814"/>
<proteinExistence type="predicted"/>
<organism evidence="1 2">
    <name type="scientific">Schizopora paradoxa</name>
    <dbReference type="NCBI Taxonomy" id="27342"/>
    <lineage>
        <taxon>Eukaryota</taxon>
        <taxon>Fungi</taxon>
        <taxon>Dikarya</taxon>
        <taxon>Basidiomycota</taxon>
        <taxon>Agaricomycotina</taxon>
        <taxon>Agaricomycetes</taxon>
        <taxon>Hymenochaetales</taxon>
        <taxon>Schizoporaceae</taxon>
        <taxon>Schizopora</taxon>
    </lineage>
</organism>